<dbReference type="Proteomes" id="UP000515442">
    <property type="component" value="Chromosome"/>
</dbReference>
<organism evidence="1 2">
    <name type="scientific">Aeromonas veronii</name>
    <dbReference type="NCBI Taxonomy" id="654"/>
    <lineage>
        <taxon>Bacteria</taxon>
        <taxon>Pseudomonadati</taxon>
        <taxon>Pseudomonadota</taxon>
        <taxon>Gammaproteobacteria</taxon>
        <taxon>Aeromonadales</taxon>
        <taxon>Aeromonadaceae</taxon>
        <taxon>Aeromonas</taxon>
    </lineage>
</organism>
<name>A0A6S5C805_AERVE</name>
<accession>A0A6S5C805</accession>
<dbReference type="SUPFAM" id="SSF46689">
    <property type="entry name" value="Homeodomain-like"/>
    <property type="match status" value="1"/>
</dbReference>
<protein>
    <submittedName>
        <fullName evidence="1">Uncharacterized protein</fullName>
    </submittedName>
</protein>
<dbReference type="EMBL" id="AP022038">
    <property type="protein sequence ID" value="BBR38708.1"/>
    <property type="molecule type" value="Genomic_DNA"/>
</dbReference>
<gene>
    <name evidence="1" type="ORF">WP3W19E03_12330</name>
</gene>
<dbReference type="InterPro" id="IPR009057">
    <property type="entry name" value="Homeodomain-like_sf"/>
</dbReference>
<evidence type="ECO:0000313" key="2">
    <source>
        <dbReference type="Proteomes" id="UP000515442"/>
    </source>
</evidence>
<sequence>MEIKLHQNATTTPRTRKYIQTSTKSDAALAEELNISIDTVRRWRNREDCYDKSHRPRTIHRKLQPEQEWLVLFLRHRLHLSLDELLEVTRLLIRADVSRAGLSRCLQKNQQDRLKKPDPASGLGRMWLDAVYLPAGLTANQSLLLMLTEQLTGHLSFALCAPDEKEQTLNGFVNYLQAELPYTIKSIEVTSPLPDVQAIANTLCTSVTSASLPISNELFDSTTCSKSLADILAGERFDKRLSLGAVLLEYEDILNHRVLRNRLKNLTPSTYIRQLQPQD</sequence>
<dbReference type="RefSeq" id="WP_182939148.1">
    <property type="nucleotide sequence ID" value="NZ_AP022038.1"/>
</dbReference>
<proteinExistence type="predicted"/>
<dbReference type="AlphaFoldDB" id="A0A6S5C805"/>
<reference evidence="1 2" key="1">
    <citation type="submission" date="2019-12" db="EMBL/GenBank/DDBJ databases">
        <title>complete genome sequences of Aeromonas veronii str. WP3-W19-ESBL-03 isolated from wastewater treatment plant effluent.</title>
        <authorList>
            <person name="Sekizuka T."/>
            <person name="Itokawa K."/>
            <person name="Yatsu K."/>
            <person name="Inamine Y."/>
            <person name="Kuroda M."/>
        </authorList>
    </citation>
    <scope>NUCLEOTIDE SEQUENCE [LARGE SCALE GENOMIC DNA]</scope>
    <source>
        <strain evidence="1 2">WP3-W19-ESBL-03</strain>
    </source>
</reference>
<evidence type="ECO:0000313" key="1">
    <source>
        <dbReference type="EMBL" id="BBR38708.1"/>
    </source>
</evidence>